<proteinExistence type="predicted"/>
<organism evidence="2 3">
    <name type="scientific">Paenibacillus psychroresistens</name>
    <dbReference type="NCBI Taxonomy" id="1778678"/>
    <lineage>
        <taxon>Bacteria</taxon>
        <taxon>Bacillati</taxon>
        <taxon>Bacillota</taxon>
        <taxon>Bacilli</taxon>
        <taxon>Bacillales</taxon>
        <taxon>Paenibacillaceae</taxon>
        <taxon>Paenibacillus</taxon>
    </lineage>
</organism>
<feature type="transmembrane region" description="Helical" evidence="1">
    <location>
        <begin position="12"/>
        <end position="37"/>
    </location>
</feature>
<name>A0A6B8RJL1_9BACL</name>
<dbReference type="Pfam" id="PF14808">
    <property type="entry name" value="TMEM164"/>
    <property type="match status" value="1"/>
</dbReference>
<dbReference type="EMBL" id="CP034235">
    <property type="protein sequence ID" value="QGQ95914.1"/>
    <property type="molecule type" value="Genomic_DNA"/>
</dbReference>
<sequence>MNMFNTHNSTDFVMFSTSHFLALILLVLLVFSLYFFKAAIRSNDLLKKWIKYLIIGALVIPELCLYIWNTDQSLWDVTTSLPLELCSFTQLISIIMLVKPIRILYPFVFFAGIGGAMQAMITPNLQYAFPHFIFFYFFITHISIILAPFYLTWIEHYRPTWKSIGVTMVLLNICVLFVGIINLILNSNYMFLMHKPYSASILDILGEYPYYLISEEFLALFIFVFMYSFFLFKSQKV</sequence>
<keyword evidence="3" id="KW-1185">Reference proteome</keyword>
<evidence type="ECO:0000256" key="1">
    <source>
        <dbReference type="SAM" id="Phobius"/>
    </source>
</evidence>
<keyword evidence="1" id="KW-0472">Membrane</keyword>
<dbReference type="AlphaFoldDB" id="A0A6B8RJL1"/>
<gene>
    <name evidence="2" type="ORF">EHS13_14030</name>
</gene>
<keyword evidence="1" id="KW-1133">Transmembrane helix</keyword>
<dbReference type="RefSeq" id="WP_155700948.1">
    <property type="nucleotide sequence ID" value="NZ_CP034235.1"/>
</dbReference>
<dbReference type="OrthoDB" id="9813172at2"/>
<dbReference type="NCBIfam" id="TIGR02206">
    <property type="entry name" value="intg_mem_TP0381"/>
    <property type="match status" value="1"/>
</dbReference>
<evidence type="ECO:0000313" key="3">
    <source>
        <dbReference type="Proteomes" id="UP000426246"/>
    </source>
</evidence>
<dbReference type="Proteomes" id="UP000426246">
    <property type="component" value="Chromosome"/>
</dbReference>
<feature type="transmembrane region" description="Helical" evidence="1">
    <location>
        <begin position="49"/>
        <end position="68"/>
    </location>
</feature>
<feature type="transmembrane region" description="Helical" evidence="1">
    <location>
        <begin position="133"/>
        <end position="153"/>
    </location>
</feature>
<dbReference type="KEGG" id="ppsc:EHS13_14030"/>
<accession>A0A6B8RJL1</accession>
<feature type="transmembrane region" description="Helical" evidence="1">
    <location>
        <begin position="165"/>
        <end position="185"/>
    </location>
</feature>
<dbReference type="InterPro" id="IPR011737">
    <property type="entry name" value="CHP02206_TP0381"/>
</dbReference>
<keyword evidence="1" id="KW-0812">Transmembrane</keyword>
<reference evidence="3" key="1">
    <citation type="submission" date="2018-11" db="EMBL/GenBank/DDBJ databases">
        <title>Complete genome sequence of Paenibacillus sp. ML311-T8.</title>
        <authorList>
            <person name="Nam Y.-D."/>
            <person name="Kang J."/>
            <person name="Chung W.-H."/>
            <person name="Park Y.S."/>
        </authorList>
    </citation>
    <scope>NUCLEOTIDE SEQUENCE [LARGE SCALE GENOMIC DNA]</scope>
    <source>
        <strain evidence="3">ML311-T8</strain>
    </source>
</reference>
<feature type="transmembrane region" description="Helical" evidence="1">
    <location>
        <begin position="103"/>
        <end position="121"/>
    </location>
</feature>
<evidence type="ECO:0000313" key="2">
    <source>
        <dbReference type="EMBL" id="QGQ95914.1"/>
    </source>
</evidence>
<feature type="transmembrane region" description="Helical" evidence="1">
    <location>
        <begin position="210"/>
        <end position="232"/>
    </location>
</feature>
<protein>
    <submittedName>
        <fullName evidence="2">TIGR02206 family membrane protein</fullName>
    </submittedName>
</protein>